<organism evidence="1">
    <name type="scientific">viral metagenome</name>
    <dbReference type="NCBI Taxonomy" id="1070528"/>
    <lineage>
        <taxon>unclassified sequences</taxon>
        <taxon>metagenomes</taxon>
        <taxon>organismal metagenomes</taxon>
    </lineage>
</organism>
<accession>A0A6C0C6N4</accession>
<evidence type="ECO:0000313" key="1">
    <source>
        <dbReference type="EMBL" id="QHT00081.1"/>
    </source>
</evidence>
<reference evidence="1" key="1">
    <citation type="journal article" date="2020" name="Nature">
        <title>Giant virus diversity and host interactions through global metagenomics.</title>
        <authorList>
            <person name="Schulz F."/>
            <person name="Roux S."/>
            <person name="Paez-Espino D."/>
            <person name="Jungbluth S."/>
            <person name="Walsh D.A."/>
            <person name="Denef V.J."/>
            <person name="McMahon K.D."/>
            <person name="Konstantinidis K.T."/>
            <person name="Eloe-Fadrosh E.A."/>
            <person name="Kyrpides N.C."/>
            <person name="Woyke T."/>
        </authorList>
    </citation>
    <scope>NUCLEOTIDE SEQUENCE</scope>
    <source>
        <strain evidence="1">GVMAG-M-3300020192-26</strain>
    </source>
</reference>
<protein>
    <submittedName>
        <fullName evidence="1">Uncharacterized protein</fullName>
    </submittedName>
</protein>
<sequence>MLNAICKDVLKIISSYNDPIDIYRLKCVDKYHHDNISNDLIHSMIIKNITKKLREILGNDYDDFILTLEKYKMVLSGSFIIQCAIDEYWEGSDIDIYSLCEIKDDIFGWAEHHSVYLKNDDNVEYGNLTGIIKIDNYVKINTHGCPLQLITLDHSLKKRSVRSYLSDTFDFNICKNVYKIKNGRHILKTNNLSSIMNKEIQVNTNIGKNHPMRYRKYTQRGFKINKIGKCDYVKYANIVMPFVICDVTEQDKICNVQFLGKRIVDDIWENNNLIISYFECDMYSLGDTCCNSDAVDTYDTKGQMKMKIENGCSFPSNCPFNNYFDIKLHDHKHSSLAVYKKETKEEYSCDVIIIKRTDKNFDYDFSKDKYEWLDVRPRKESCYADLVDNRDNTFMQSDLQLKRPMPVICLDDDEIDEFI</sequence>
<proteinExistence type="predicted"/>
<dbReference type="Pfam" id="PF26128">
    <property type="entry name" value="Gad2"/>
    <property type="match status" value="1"/>
</dbReference>
<dbReference type="EMBL" id="MN739352">
    <property type="protein sequence ID" value="QHT00081.1"/>
    <property type="molecule type" value="Genomic_DNA"/>
</dbReference>
<dbReference type="AlphaFoldDB" id="A0A6C0C6N4"/>
<name>A0A6C0C6N4_9ZZZZ</name>